<evidence type="ECO:0000313" key="3">
    <source>
        <dbReference type="Proteomes" id="UP000077852"/>
    </source>
</evidence>
<sequence length="178" mass="19771">MQQSCSWEMRMSNIEMLSYLGALAGVIGAIAGIAGSIMGYFSLRRTGEIKALELRLELVKAATDVFQKIDGVGDLLVRAKKSRDAVAAATGMYHSGARQVWQRQYEADHESLDSINGSFDELNVDFSEFSMRELEKAISEMYALRTFLEAIAHRNARSIAEDDLNRESIRSQIAGRSV</sequence>
<keyword evidence="1" id="KW-0472">Membrane</keyword>
<dbReference type="Proteomes" id="UP000077852">
    <property type="component" value="Unassembled WGS sequence"/>
</dbReference>
<dbReference type="EMBL" id="LVHG01000070">
    <property type="protein sequence ID" value="OAK59496.1"/>
    <property type="molecule type" value="Genomic_DNA"/>
</dbReference>
<dbReference type="AlphaFoldDB" id="A0AA91DK00"/>
<reference evidence="2 3" key="1">
    <citation type="submission" date="2016-03" db="EMBL/GenBank/DDBJ databases">
        <title>Genome sequence of Variovorax paradoxus KB5.</title>
        <authorList>
            <person name="Jeong H."/>
            <person name="Hong C.E."/>
            <person name="Jo S.H."/>
            <person name="Park J.M."/>
        </authorList>
    </citation>
    <scope>NUCLEOTIDE SEQUENCE [LARGE SCALE GENOMIC DNA]</scope>
    <source>
        <strain evidence="2 3">KB5</strain>
    </source>
</reference>
<feature type="transmembrane region" description="Helical" evidence="1">
    <location>
        <begin position="16"/>
        <end position="41"/>
    </location>
</feature>
<evidence type="ECO:0000313" key="2">
    <source>
        <dbReference type="EMBL" id="OAK59496.1"/>
    </source>
</evidence>
<keyword evidence="1" id="KW-1133">Transmembrane helix</keyword>
<accession>A0AA91DK00</accession>
<keyword evidence="1" id="KW-0812">Transmembrane</keyword>
<comment type="caution">
    <text evidence="2">The sequence shown here is derived from an EMBL/GenBank/DDBJ whole genome shotgun (WGS) entry which is preliminary data.</text>
</comment>
<protein>
    <submittedName>
        <fullName evidence="2">Uncharacterized protein</fullName>
    </submittedName>
</protein>
<organism evidence="2 3">
    <name type="scientific">Variovorax paradoxus</name>
    <dbReference type="NCBI Taxonomy" id="34073"/>
    <lineage>
        <taxon>Bacteria</taxon>
        <taxon>Pseudomonadati</taxon>
        <taxon>Pseudomonadota</taxon>
        <taxon>Betaproteobacteria</taxon>
        <taxon>Burkholderiales</taxon>
        <taxon>Comamonadaceae</taxon>
        <taxon>Variovorax</taxon>
    </lineage>
</organism>
<proteinExistence type="predicted"/>
<gene>
    <name evidence="2" type="ORF">A3K87_26010</name>
</gene>
<evidence type="ECO:0000256" key="1">
    <source>
        <dbReference type="SAM" id="Phobius"/>
    </source>
</evidence>
<name>A0AA91DK00_VARPD</name>